<dbReference type="CDD" id="cd00209">
    <property type="entry name" value="DHFR"/>
    <property type="match status" value="1"/>
</dbReference>
<evidence type="ECO:0000256" key="1">
    <source>
        <dbReference type="ARBA" id="ARBA00004903"/>
    </source>
</evidence>
<dbReference type="GO" id="GO:0006730">
    <property type="term" value="P:one-carbon metabolic process"/>
    <property type="evidence" value="ECO:0007669"/>
    <property type="project" value="UniProtKB-KW"/>
</dbReference>
<dbReference type="GO" id="GO:0043168">
    <property type="term" value="F:anion binding"/>
    <property type="evidence" value="ECO:0007669"/>
    <property type="project" value="UniProtKB-ARBA"/>
</dbReference>
<dbReference type="PANTHER" id="PTHR48069">
    <property type="entry name" value="DIHYDROFOLATE REDUCTASE"/>
    <property type="match status" value="1"/>
</dbReference>
<keyword evidence="4" id="KW-0521">NADP</keyword>
<keyword evidence="3" id="KW-0554">One-carbon metabolism</keyword>
<evidence type="ECO:0000256" key="3">
    <source>
        <dbReference type="ARBA" id="ARBA00022563"/>
    </source>
</evidence>
<dbReference type="AlphaFoldDB" id="X0S1X2"/>
<name>X0S1X2_9ZZZZ</name>
<gene>
    <name evidence="7" type="ORF">S01H1_03162</name>
</gene>
<feature type="non-terminal residue" evidence="7">
    <location>
        <position position="139"/>
    </location>
</feature>
<dbReference type="GO" id="GO:0005829">
    <property type="term" value="C:cytosol"/>
    <property type="evidence" value="ECO:0007669"/>
    <property type="project" value="TreeGrafter"/>
</dbReference>
<dbReference type="EMBL" id="BARS01001685">
    <property type="protein sequence ID" value="GAF75034.1"/>
    <property type="molecule type" value="Genomic_DNA"/>
</dbReference>
<dbReference type="GO" id="GO:0046654">
    <property type="term" value="P:tetrahydrofolate biosynthetic process"/>
    <property type="evidence" value="ECO:0007669"/>
    <property type="project" value="InterPro"/>
</dbReference>
<evidence type="ECO:0000259" key="6">
    <source>
        <dbReference type="PROSITE" id="PS51330"/>
    </source>
</evidence>
<dbReference type="GO" id="GO:0050661">
    <property type="term" value="F:NADP binding"/>
    <property type="evidence" value="ECO:0007669"/>
    <property type="project" value="InterPro"/>
</dbReference>
<dbReference type="InterPro" id="IPR012259">
    <property type="entry name" value="DHFR"/>
</dbReference>
<accession>X0S1X2</accession>
<protein>
    <recommendedName>
        <fullName evidence="2">dihydrofolate reductase</fullName>
        <ecNumber evidence="2">1.5.1.3</ecNumber>
    </recommendedName>
</protein>
<dbReference type="NCBIfam" id="NF008037">
    <property type="entry name" value="PRK10769.1"/>
    <property type="match status" value="1"/>
</dbReference>
<dbReference type="PROSITE" id="PS00075">
    <property type="entry name" value="DHFR_1"/>
    <property type="match status" value="1"/>
</dbReference>
<dbReference type="FunFam" id="3.40.430.10:FF:000001">
    <property type="entry name" value="Dihydrofolate reductase"/>
    <property type="match status" value="1"/>
</dbReference>
<sequence>MKISLIWAMSANWVIGKGNALPWRLPNDLQYFKKITSGKPVIMGLRTYESIGRPLPGRRNIVLSFEPKNITGVEVVCSIDESLALCKDAQEIFIIGGASIYKQFLPLAHVLYMTFINANVEGDIFFPAFKLDDWQLKEV</sequence>
<dbReference type="InterPro" id="IPR017925">
    <property type="entry name" value="DHFR_CS"/>
</dbReference>
<dbReference type="Gene3D" id="3.40.430.10">
    <property type="entry name" value="Dihydrofolate Reductase, subunit A"/>
    <property type="match status" value="1"/>
</dbReference>
<dbReference type="GO" id="GO:0046655">
    <property type="term" value="P:folic acid metabolic process"/>
    <property type="evidence" value="ECO:0007669"/>
    <property type="project" value="TreeGrafter"/>
</dbReference>
<dbReference type="InterPro" id="IPR024072">
    <property type="entry name" value="DHFR-like_dom_sf"/>
</dbReference>
<evidence type="ECO:0000313" key="7">
    <source>
        <dbReference type="EMBL" id="GAF75034.1"/>
    </source>
</evidence>
<dbReference type="GO" id="GO:0046452">
    <property type="term" value="P:dihydrofolate metabolic process"/>
    <property type="evidence" value="ECO:0007669"/>
    <property type="project" value="TreeGrafter"/>
</dbReference>
<dbReference type="GO" id="GO:0004146">
    <property type="term" value="F:dihydrofolate reductase activity"/>
    <property type="evidence" value="ECO:0007669"/>
    <property type="project" value="UniProtKB-EC"/>
</dbReference>
<evidence type="ECO:0000256" key="2">
    <source>
        <dbReference type="ARBA" id="ARBA00012856"/>
    </source>
</evidence>
<dbReference type="SUPFAM" id="SSF53597">
    <property type="entry name" value="Dihydrofolate reductase-like"/>
    <property type="match status" value="1"/>
</dbReference>
<dbReference type="PROSITE" id="PS51330">
    <property type="entry name" value="DHFR_2"/>
    <property type="match status" value="1"/>
</dbReference>
<proteinExistence type="predicted"/>
<dbReference type="PRINTS" id="PR00070">
    <property type="entry name" value="DHFR"/>
</dbReference>
<dbReference type="InterPro" id="IPR001796">
    <property type="entry name" value="DHFR_dom"/>
</dbReference>
<organism evidence="7">
    <name type="scientific">marine sediment metagenome</name>
    <dbReference type="NCBI Taxonomy" id="412755"/>
    <lineage>
        <taxon>unclassified sequences</taxon>
        <taxon>metagenomes</taxon>
        <taxon>ecological metagenomes</taxon>
    </lineage>
</organism>
<dbReference type="Pfam" id="PF00186">
    <property type="entry name" value="DHFR_1"/>
    <property type="match status" value="1"/>
</dbReference>
<dbReference type="EC" id="1.5.1.3" evidence="2"/>
<dbReference type="PANTHER" id="PTHR48069:SF3">
    <property type="entry name" value="DIHYDROFOLATE REDUCTASE"/>
    <property type="match status" value="1"/>
</dbReference>
<evidence type="ECO:0000256" key="4">
    <source>
        <dbReference type="ARBA" id="ARBA00022857"/>
    </source>
</evidence>
<reference evidence="7" key="1">
    <citation type="journal article" date="2014" name="Front. Microbiol.">
        <title>High frequency of phylogenetically diverse reductive dehalogenase-homologous genes in deep subseafloor sedimentary metagenomes.</title>
        <authorList>
            <person name="Kawai M."/>
            <person name="Futagami T."/>
            <person name="Toyoda A."/>
            <person name="Takaki Y."/>
            <person name="Nishi S."/>
            <person name="Hori S."/>
            <person name="Arai W."/>
            <person name="Tsubouchi T."/>
            <person name="Morono Y."/>
            <person name="Uchiyama I."/>
            <person name="Ito T."/>
            <person name="Fujiyama A."/>
            <person name="Inagaki F."/>
            <person name="Takami H."/>
        </authorList>
    </citation>
    <scope>NUCLEOTIDE SEQUENCE</scope>
    <source>
        <strain evidence="7">Expedition CK06-06</strain>
    </source>
</reference>
<dbReference type="PIRSF" id="PIRSF000194">
    <property type="entry name" value="DHFR"/>
    <property type="match status" value="1"/>
</dbReference>
<evidence type="ECO:0000256" key="5">
    <source>
        <dbReference type="ARBA" id="ARBA00023002"/>
    </source>
</evidence>
<feature type="domain" description="DHFR" evidence="6">
    <location>
        <begin position="2"/>
        <end position="139"/>
    </location>
</feature>
<keyword evidence="5" id="KW-0560">Oxidoreductase</keyword>
<comment type="caution">
    <text evidence="7">The sequence shown here is derived from an EMBL/GenBank/DDBJ whole genome shotgun (WGS) entry which is preliminary data.</text>
</comment>
<comment type="pathway">
    <text evidence="1">Cofactor biosynthesis; tetrahydrofolate biosynthesis; 5,6,7,8-tetrahydrofolate from 7,8-dihydrofolate: step 1/1.</text>
</comment>